<comment type="caution">
    <text evidence="2">The sequence shown here is derived from an EMBL/GenBank/DDBJ whole genome shotgun (WGS) entry which is preliminary data.</text>
</comment>
<protein>
    <submittedName>
        <fullName evidence="2">Uncharacterized protein</fullName>
    </submittedName>
</protein>
<feature type="compositionally biased region" description="Pro residues" evidence="1">
    <location>
        <begin position="9"/>
        <end position="34"/>
    </location>
</feature>
<gene>
    <name evidence="2" type="ORF">BDA96_01G269400</name>
</gene>
<organism evidence="2 3">
    <name type="scientific">Sorghum bicolor</name>
    <name type="common">Sorghum</name>
    <name type="synonym">Sorghum vulgare</name>
    <dbReference type="NCBI Taxonomy" id="4558"/>
    <lineage>
        <taxon>Eukaryota</taxon>
        <taxon>Viridiplantae</taxon>
        <taxon>Streptophyta</taxon>
        <taxon>Embryophyta</taxon>
        <taxon>Tracheophyta</taxon>
        <taxon>Spermatophyta</taxon>
        <taxon>Magnoliopsida</taxon>
        <taxon>Liliopsida</taxon>
        <taxon>Poales</taxon>
        <taxon>Poaceae</taxon>
        <taxon>PACMAD clade</taxon>
        <taxon>Panicoideae</taxon>
        <taxon>Andropogonodae</taxon>
        <taxon>Andropogoneae</taxon>
        <taxon>Sorghinae</taxon>
        <taxon>Sorghum</taxon>
    </lineage>
</organism>
<evidence type="ECO:0000313" key="3">
    <source>
        <dbReference type="Proteomes" id="UP000807115"/>
    </source>
</evidence>
<evidence type="ECO:0000256" key="1">
    <source>
        <dbReference type="SAM" id="MobiDB-lite"/>
    </source>
</evidence>
<proteinExistence type="predicted"/>
<reference evidence="2" key="1">
    <citation type="journal article" date="2019" name="BMC Genomics">
        <title>A new reference genome for Sorghum bicolor reveals high levels of sequence similarity between sweet and grain genotypes: implications for the genetics of sugar metabolism.</title>
        <authorList>
            <person name="Cooper E.A."/>
            <person name="Brenton Z.W."/>
            <person name="Flinn B.S."/>
            <person name="Jenkins J."/>
            <person name="Shu S."/>
            <person name="Flowers D."/>
            <person name="Luo F."/>
            <person name="Wang Y."/>
            <person name="Xia P."/>
            <person name="Barry K."/>
            <person name="Daum C."/>
            <person name="Lipzen A."/>
            <person name="Yoshinaga Y."/>
            <person name="Schmutz J."/>
            <person name="Saski C."/>
            <person name="Vermerris W."/>
            <person name="Kresovich S."/>
        </authorList>
    </citation>
    <scope>NUCLEOTIDE SEQUENCE</scope>
</reference>
<reference evidence="2" key="2">
    <citation type="submission" date="2020-10" db="EMBL/GenBank/DDBJ databases">
        <authorList>
            <person name="Cooper E.A."/>
            <person name="Brenton Z.W."/>
            <person name="Flinn B.S."/>
            <person name="Jenkins J."/>
            <person name="Shu S."/>
            <person name="Flowers D."/>
            <person name="Luo F."/>
            <person name="Wang Y."/>
            <person name="Xia P."/>
            <person name="Barry K."/>
            <person name="Daum C."/>
            <person name="Lipzen A."/>
            <person name="Yoshinaga Y."/>
            <person name="Schmutz J."/>
            <person name="Saski C."/>
            <person name="Vermerris W."/>
            <person name="Kresovich S."/>
        </authorList>
    </citation>
    <scope>NUCLEOTIDE SEQUENCE</scope>
</reference>
<dbReference type="EMBL" id="CM027680">
    <property type="protein sequence ID" value="KAG0549609.1"/>
    <property type="molecule type" value="Genomic_DNA"/>
</dbReference>
<dbReference type="Proteomes" id="UP000807115">
    <property type="component" value="Chromosome 1"/>
</dbReference>
<name>A0A921UYL4_SORBI</name>
<sequence>MAMSASSAPWPPSSTPPLPLPLPLPSPPPPPSPLPFGGGGGAPGDPSVCGAPPEFACHADRWASLHAVSPSRLLPSWLPQHSRSRIWCLARRGTTVHPTLAHAALRRLPSSRAPTLCSLELRPHQATPQRCLSRALPCPKEETLADQCGARLRPVVGRQLRN</sequence>
<feature type="region of interest" description="Disordered" evidence="1">
    <location>
        <begin position="1"/>
        <end position="47"/>
    </location>
</feature>
<dbReference type="AlphaFoldDB" id="A0A921UYL4"/>
<evidence type="ECO:0000313" key="2">
    <source>
        <dbReference type="EMBL" id="KAG0549609.1"/>
    </source>
</evidence>
<accession>A0A921UYL4</accession>